<gene>
    <name evidence="1" type="ORF">METZ01_LOCUS185382</name>
</gene>
<evidence type="ECO:0000313" key="1">
    <source>
        <dbReference type="EMBL" id="SVB32528.1"/>
    </source>
</evidence>
<proteinExistence type="predicted"/>
<sequence length="152" mass="17251">MVKRRPNGLARGPEAEPAVQPLVAKLKQDRLDSLAAVDARVVQVIAEFTDRISEAIIAENRAMHTRHTEYLAVPVNAKFKGVDIDYHRFLTGVGQWAENNGIKLTISEQPNGIIGEKYWINKVLRLRRENRNWSVSNLTVKVFGIDFSWEAE</sequence>
<reference evidence="1" key="1">
    <citation type="submission" date="2018-05" db="EMBL/GenBank/DDBJ databases">
        <authorList>
            <person name="Lanie J.A."/>
            <person name="Ng W.-L."/>
            <person name="Kazmierczak K.M."/>
            <person name="Andrzejewski T.M."/>
            <person name="Davidsen T.M."/>
            <person name="Wayne K.J."/>
            <person name="Tettelin H."/>
            <person name="Glass J.I."/>
            <person name="Rusch D."/>
            <person name="Podicherti R."/>
            <person name="Tsui H.-C.T."/>
            <person name="Winkler M.E."/>
        </authorList>
    </citation>
    <scope>NUCLEOTIDE SEQUENCE</scope>
</reference>
<protein>
    <submittedName>
        <fullName evidence="1">Uncharacterized protein</fullName>
    </submittedName>
</protein>
<dbReference type="AlphaFoldDB" id="A0A382D260"/>
<dbReference type="EMBL" id="UINC01037276">
    <property type="protein sequence ID" value="SVB32528.1"/>
    <property type="molecule type" value="Genomic_DNA"/>
</dbReference>
<accession>A0A382D260</accession>
<name>A0A382D260_9ZZZZ</name>
<organism evidence="1">
    <name type="scientific">marine metagenome</name>
    <dbReference type="NCBI Taxonomy" id="408172"/>
    <lineage>
        <taxon>unclassified sequences</taxon>
        <taxon>metagenomes</taxon>
        <taxon>ecological metagenomes</taxon>
    </lineage>
</organism>